<gene>
    <name evidence="3" type="ORF">BJ085DRAFT_35248</name>
</gene>
<reference evidence="4" key="1">
    <citation type="journal article" date="2018" name="Nat. Microbiol.">
        <title>Leveraging single-cell genomics to expand the fungal tree of life.</title>
        <authorList>
            <person name="Ahrendt S.R."/>
            <person name="Quandt C.A."/>
            <person name="Ciobanu D."/>
            <person name="Clum A."/>
            <person name="Salamov A."/>
            <person name="Andreopoulos B."/>
            <person name="Cheng J.F."/>
            <person name="Woyke T."/>
            <person name="Pelin A."/>
            <person name="Henrissat B."/>
            <person name="Reynolds N.K."/>
            <person name="Benny G.L."/>
            <person name="Smith M.E."/>
            <person name="James T.Y."/>
            <person name="Grigoriev I.V."/>
        </authorList>
    </citation>
    <scope>NUCLEOTIDE SEQUENCE [LARGE SCALE GENOMIC DNA]</scope>
    <source>
        <strain evidence="4">RSA 468</strain>
    </source>
</reference>
<dbReference type="InterPro" id="IPR050817">
    <property type="entry name" value="DjlA_DnaK_co-chaperone"/>
</dbReference>
<dbReference type="PROSITE" id="PS00636">
    <property type="entry name" value="DNAJ_1"/>
    <property type="match status" value="1"/>
</dbReference>
<organism evidence="3 4">
    <name type="scientific">Dimargaris cristalligena</name>
    <dbReference type="NCBI Taxonomy" id="215637"/>
    <lineage>
        <taxon>Eukaryota</taxon>
        <taxon>Fungi</taxon>
        <taxon>Fungi incertae sedis</taxon>
        <taxon>Zoopagomycota</taxon>
        <taxon>Kickxellomycotina</taxon>
        <taxon>Dimargaritomycetes</taxon>
        <taxon>Dimargaritales</taxon>
        <taxon>Dimargaritaceae</taxon>
        <taxon>Dimargaris</taxon>
    </lineage>
</organism>
<dbReference type="InterPro" id="IPR036869">
    <property type="entry name" value="J_dom_sf"/>
</dbReference>
<dbReference type="OrthoDB" id="445556at2759"/>
<feature type="compositionally biased region" description="Low complexity" evidence="1">
    <location>
        <begin position="97"/>
        <end position="114"/>
    </location>
</feature>
<evidence type="ECO:0000313" key="3">
    <source>
        <dbReference type="EMBL" id="RKP35336.1"/>
    </source>
</evidence>
<evidence type="ECO:0000256" key="1">
    <source>
        <dbReference type="SAM" id="MobiDB-lite"/>
    </source>
</evidence>
<accession>A0A4P9ZPG8</accession>
<evidence type="ECO:0000259" key="2">
    <source>
        <dbReference type="PROSITE" id="PS50076"/>
    </source>
</evidence>
<dbReference type="CDD" id="cd06257">
    <property type="entry name" value="DnaJ"/>
    <property type="match status" value="1"/>
</dbReference>
<evidence type="ECO:0000313" key="4">
    <source>
        <dbReference type="Proteomes" id="UP000268162"/>
    </source>
</evidence>
<name>A0A4P9ZPG8_9FUNG</name>
<feature type="domain" description="J" evidence="2">
    <location>
        <begin position="55"/>
        <end position="146"/>
    </location>
</feature>
<dbReference type="Proteomes" id="UP000268162">
    <property type="component" value="Unassembled WGS sequence"/>
</dbReference>
<dbReference type="PANTHER" id="PTHR24074">
    <property type="entry name" value="CO-CHAPERONE PROTEIN DJLA"/>
    <property type="match status" value="1"/>
</dbReference>
<dbReference type="Gene3D" id="1.10.287.110">
    <property type="entry name" value="DnaJ domain"/>
    <property type="match status" value="1"/>
</dbReference>
<dbReference type="SUPFAM" id="SSF46565">
    <property type="entry name" value="Chaperone J-domain"/>
    <property type="match status" value="1"/>
</dbReference>
<protein>
    <submittedName>
        <fullName evidence="3">DnaJ domain-containing protein</fullName>
    </submittedName>
</protein>
<feature type="compositionally biased region" description="Polar residues" evidence="1">
    <location>
        <begin position="41"/>
        <end position="54"/>
    </location>
</feature>
<feature type="region of interest" description="Disordered" evidence="1">
    <location>
        <begin position="1"/>
        <end position="54"/>
    </location>
</feature>
<dbReference type="Pfam" id="PF00226">
    <property type="entry name" value="DnaJ"/>
    <property type="match status" value="1"/>
</dbReference>
<sequence length="274" mass="30446">MLRQHPAAPGTIRPTLHLASHGRPLFPRTTPYSAFKLGHGQRTSAQLHQRTSPRSPYEVFDLPLTATPAEIKERYRELCLQWHPDRVAARPPQKLGTTASPTPSPATQSSARSSDTVLAQERFVEINDAYQTLCNPALRLKYQRVSQHRKSAASFYRGDDFIYNDPRWQHMYATTGPAAAGGKPGEAEEGPTSAQRALNAVIAMCCLFGIGHFLHVMSISTNVSEQFHHDAWLSYRDAKANAQTAGSHEKSIESFLARKAAADEQRELLAKRGY</sequence>
<keyword evidence="4" id="KW-1185">Reference proteome</keyword>
<dbReference type="SMART" id="SM00271">
    <property type="entry name" value="DnaJ"/>
    <property type="match status" value="1"/>
</dbReference>
<dbReference type="InterPro" id="IPR018253">
    <property type="entry name" value="DnaJ_domain_CS"/>
</dbReference>
<dbReference type="AlphaFoldDB" id="A0A4P9ZPG8"/>
<dbReference type="EMBL" id="ML002896">
    <property type="protein sequence ID" value="RKP35336.1"/>
    <property type="molecule type" value="Genomic_DNA"/>
</dbReference>
<proteinExistence type="predicted"/>
<dbReference type="InterPro" id="IPR001623">
    <property type="entry name" value="DnaJ_domain"/>
</dbReference>
<dbReference type="PROSITE" id="PS50076">
    <property type="entry name" value="DNAJ_2"/>
    <property type="match status" value="1"/>
</dbReference>
<feature type="region of interest" description="Disordered" evidence="1">
    <location>
        <begin position="89"/>
        <end position="114"/>
    </location>
</feature>
<dbReference type="PRINTS" id="PR00625">
    <property type="entry name" value="JDOMAIN"/>
</dbReference>